<organism evidence="2 3">
    <name type="scientific">Tectimicrobiota bacterium</name>
    <dbReference type="NCBI Taxonomy" id="2528274"/>
    <lineage>
        <taxon>Bacteria</taxon>
        <taxon>Pseudomonadati</taxon>
        <taxon>Nitrospinota/Tectimicrobiota group</taxon>
        <taxon>Candidatus Tectimicrobiota</taxon>
    </lineage>
</organism>
<dbReference type="PROSITE" id="PS51257">
    <property type="entry name" value="PROKAR_LIPOPROTEIN"/>
    <property type="match status" value="1"/>
</dbReference>
<evidence type="ECO:0008006" key="4">
    <source>
        <dbReference type="Google" id="ProtNLM"/>
    </source>
</evidence>
<evidence type="ECO:0000313" key="2">
    <source>
        <dbReference type="EMBL" id="MBI4252107.1"/>
    </source>
</evidence>
<gene>
    <name evidence="2" type="ORF">HY618_06570</name>
</gene>
<sequence length="156" mass="16738">MPRALVLLAALLLAGCALAPAAGTQEVTVEVVNAPGAECRGEDLQGRKYQWTNTPATAALPWLGGPINLACEKPGFKKLALILTRSAPTGGTPRETFFFFPPAAAAVGLLEGASGARYAYPTPLRLVMEPEDSAPEAERKKYEELRKQYEREVLGR</sequence>
<evidence type="ECO:0000256" key="1">
    <source>
        <dbReference type="SAM" id="SignalP"/>
    </source>
</evidence>
<keyword evidence="1" id="KW-0732">Signal</keyword>
<accession>A0A932ZXP0</accession>
<proteinExistence type="predicted"/>
<comment type="caution">
    <text evidence="2">The sequence shown here is derived from an EMBL/GenBank/DDBJ whole genome shotgun (WGS) entry which is preliminary data.</text>
</comment>
<name>A0A932ZXP0_UNCTE</name>
<feature type="chain" id="PRO_5037220090" description="PEGA domain-containing protein" evidence="1">
    <location>
        <begin position="20"/>
        <end position="156"/>
    </location>
</feature>
<feature type="signal peptide" evidence="1">
    <location>
        <begin position="1"/>
        <end position="19"/>
    </location>
</feature>
<reference evidence="2" key="1">
    <citation type="submission" date="2020-07" db="EMBL/GenBank/DDBJ databases">
        <title>Huge and variable diversity of episymbiotic CPR bacteria and DPANN archaea in groundwater ecosystems.</title>
        <authorList>
            <person name="He C.Y."/>
            <person name="Keren R."/>
            <person name="Whittaker M."/>
            <person name="Farag I.F."/>
            <person name="Doudna J."/>
            <person name="Cate J.H.D."/>
            <person name="Banfield J.F."/>
        </authorList>
    </citation>
    <scope>NUCLEOTIDE SEQUENCE</scope>
    <source>
        <strain evidence="2">NC_groundwater_1370_Ag_S-0.2um_69_93</strain>
    </source>
</reference>
<evidence type="ECO:0000313" key="3">
    <source>
        <dbReference type="Proteomes" id="UP000752292"/>
    </source>
</evidence>
<dbReference type="AlphaFoldDB" id="A0A932ZXP0"/>
<dbReference type="Proteomes" id="UP000752292">
    <property type="component" value="Unassembled WGS sequence"/>
</dbReference>
<protein>
    <recommendedName>
        <fullName evidence="4">PEGA domain-containing protein</fullName>
    </recommendedName>
</protein>
<dbReference type="EMBL" id="JACQRX010000286">
    <property type="protein sequence ID" value="MBI4252107.1"/>
    <property type="molecule type" value="Genomic_DNA"/>
</dbReference>